<feature type="non-terminal residue" evidence="1">
    <location>
        <position position="105"/>
    </location>
</feature>
<dbReference type="OrthoDB" id="1745237at2759"/>
<accession>A0A371IHY7</accession>
<reference evidence="1" key="1">
    <citation type="submission" date="2018-05" db="EMBL/GenBank/DDBJ databases">
        <title>Draft genome of Mucuna pruriens seed.</title>
        <authorList>
            <person name="Nnadi N.E."/>
            <person name="Vos R."/>
            <person name="Hasami M.H."/>
            <person name="Devisetty U.K."/>
            <person name="Aguiy J.C."/>
        </authorList>
    </citation>
    <scope>NUCLEOTIDE SEQUENCE [LARGE SCALE GENOMIC DNA]</scope>
    <source>
        <strain evidence="1">JCA_2017</strain>
    </source>
</reference>
<feature type="non-terminal residue" evidence="1">
    <location>
        <position position="1"/>
    </location>
</feature>
<gene>
    <name evidence="1" type="ORF">CR513_00255</name>
</gene>
<dbReference type="Proteomes" id="UP000257109">
    <property type="component" value="Unassembled WGS sequence"/>
</dbReference>
<comment type="caution">
    <text evidence="1">The sequence shown here is derived from an EMBL/GenBank/DDBJ whole genome shotgun (WGS) entry which is preliminary data.</text>
</comment>
<dbReference type="AlphaFoldDB" id="A0A371IHY7"/>
<dbReference type="EMBL" id="QJKJ01000034">
    <property type="protein sequence ID" value="RDY14660.1"/>
    <property type="molecule type" value="Genomic_DNA"/>
</dbReference>
<sequence>TRKRKNSVSEEASERKNVQLRWRLQALGFPVGSSLCLSLPPPLNGRSSCLDCWIVADMHMPMLLVPDPNSGACVRIDEGSTACHGVVHLSDPLLMTCSFYLPSIC</sequence>
<keyword evidence="2" id="KW-1185">Reference proteome</keyword>
<name>A0A371IHY7_MUCPR</name>
<evidence type="ECO:0000313" key="1">
    <source>
        <dbReference type="EMBL" id="RDY14660.1"/>
    </source>
</evidence>
<organism evidence="1 2">
    <name type="scientific">Mucuna pruriens</name>
    <name type="common">Velvet bean</name>
    <name type="synonym">Dolichos pruriens</name>
    <dbReference type="NCBI Taxonomy" id="157652"/>
    <lineage>
        <taxon>Eukaryota</taxon>
        <taxon>Viridiplantae</taxon>
        <taxon>Streptophyta</taxon>
        <taxon>Embryophyta</taxon>
        <taxon>Tracheophyta</taxon>
        <taxon>Spermatophyta</taxon>
        <taxon>Magnoliopsida</taxon>
        <taxon>eudicotyledons</taxon>
        <taxon>Gunneridae</taxon>
        <taxon>Pentapetalae</taxon>
        <taxon>rosids</taxon>
        <taxon>fabids</taxon>
        <taxon>Fabales</taxon>
        <taxon>Fabaceae</taxon>
        <taxon>Papilionoideae</taxon>
        <taxon>50 kb inversion clade</taxon>
        <taxon>NPAAA clade</taxon>
        <taxon>indigoferoid/millettioid clade</taxon>
        <taxon>Phaseoleae</taxon>
        <taxon>Mucuna</taxon>
    </lineage>
</organism>
<proteinExistence type="predicted"/>
<protein>
    <submittedName>
        <fullName evidence="1">Uncharacterized protein</fullName>
    </submittedName>
</protein>
<evidence type="ECO:0000313" key="2">
    <source>
        <dbReference type="Proteomes" id="UP000257109"/>
    </source>
</evidence>